<dbReference type="OrthoDB" id="9802793at2"/>
<proteinExistence type="predicted"/>
<evidence type="ECO:0000313" key="4">
    <source>
        <dbReference type="Proteomes" id="UP000006334"/>
    </source>
</evidence>
<comment type="caution">
    <text evidence="3">The sequence shown here is derived from an EMBL/GenBank/DDBJ whole genome shotgun (WGS) entry which is preliminary data.</text>
</comment>
<evidence type="ECO:0000259" key="2">
    <source>
        <dbReference type="Pfam" id="PF01979"/>
    </source>
</evidence>
<keyword evidence="1" id="KW-0732">Signal</keyword>
<name>K6YBM0_9ALTE</name>
<dbReference type="EMBL" id="BAEN01000030">
    <property type="protein sequence ID" value="GAC14043.1"/>
    <property type="molecule type" value="Genomic_DNA"/>
</dbReference>
<dbReference type="InterPro" id="IPR032466">
    <property type="entry name" value="Metal_Hydrolase"/>
</dbReference>
<dbReference type="InterPro" id="IPR011059">
    <property type="entry name" value="Metal-dep_hydrolase_composite"/>
</dbReference>
<sequence length="426" mass="44976">MNTKRLLSLVLIACFANTVLAKNIAIVDATVHTLTEQGTLENATVLISDGTIQSILTEPPSLQGYEIIDAKGKVVTPGLIGAYTSLGLVEVGMSAGTVDSSASDNAISQTGAAYNVAYSVNPNSSLFAISRIDGVTSAATTMNRTGQLFQGQGAFISLAQGSDPIIKPAAFVSTGVDNDAADNSGGSRAALWVALERALKEASYVKGKTFNPQSPWYGVSSIDDANALVPVVDGEIPLMIAAHREADLLQVIALKKRHPMLNIVVLYATEGWKVAEKLAEADIAVILNPESNLPYEFDQLAATMENAGRLHESGVTVAIGMNTHNIRLAKQHAGNAVSHGLPWEAGLAALTINPAKIFGVDDKVGSLAKGKQADLVVWSGDPMEVTEAAEVVIINGELVEMTSRQTKLRDRYLQPTAGKSVQYTRP</sequence>
<dbReference type="STRING" id="1127673.GLIP_1407"/>
<protein>
    <recommendedName>
        <fullName evidence="2">Amidohydrolase-related domain-containing protein</fullName>
    </recommendedName>
</protein>
<feature type="domain" description="Amidohydrolase-related" evidence="2">
    <location>
        <begin position="274"/>
        <end position="399"/>
    </location>
</feature>
<dbReference type="InterPro" id="IPR006680">
    <property type="entry name" value="Amidohydro-rel"/>
</dbReference>
<dbReference type="SUPFAM" id="SSF51338">
    <property type="entry name" value="Composite domain of metallo-dependent hydrolases"/>
    <property type="match status" value="1"/>
</dbReference>
<accession>K6YBM0</accession>
<feature type="chain" id="PRO_5003899928" description="Amidohydrolase-related domain-containing protein" evidence="1">
    <location>
        <begin position="22"/>
        <end position="426"/>
    </location>
</feature>
<evidence type="ECO:0000313" key="3">
    <source>
        <dbReference type="EMBL" id="GAC14043.1"/>
    </source>
</evidence>
<reference evidence="3 4" key="1">
    <citation type="journal article" date="2017" name="Antonie Van Leeuwenhoek">
        <title>Rhizobium rhizosphaerae sp. nov., a novel species isolated from rice rhizosphere.</title>
        <authorList>
            <person name="Zhao J.J."/>
            <person name="Zhang J."/>
            <person name="Zhang R.J."/>
            <person name="Zhang C.W."/>
            <person name="Yin H.Q."/>
            <person name="Zhang X.X."/>
        </authorList>
    </citation>
    <scope>NUCLEOTIDE SEQUENCE [LARGE SCALE GENOMIC DNA]</scope>
    <source>
        <strain evidence="3 4">E3</strain>
    </source>
</reference>
<dbReference type="PANTHER" id="PTHR43135">
    <property type="entry name" value="ALPHA-D-RIBOSE 1-METHYLPHOSPHONATE 5-TRIPHOSPHATE DIPHOSPHATASE"/>
    <property type="match status" value="1"/>
</dbReference>
<organism evidence="3 4">
    <name type="scientific">Aliiglaciecola lipolytica E3</name>
    <dbReference type="NCBI Taxonomy" id="1127673"/>
    <lineage>
        <taxon>Bacteria</taxon>
        <taxon>Pseudomonadati</taxon>
        <taxon>Pseudomonadota</taxon>
        <taxon>Gammaproteobacteria</taxon>
        <taxon>Alteromonadales</taxon>
        <taxon>Alteromonadaceae</taxon>
        <taxon>Aliiglaciecola</taxon>
    </lineage>
</organism>
<feature type="signal peptide" evidence="1">
    <location>
        <begin position="1"/>
        <end position="21"/>
    </location>
</feature>
<keyword evidence="4" id="KW-1185">Reference proteome</keyword>
<dbReference type="Gene3D" id="2.30.40.10">
    <property type="entry name" value="Urease, subunit C, domain 1"/>
    <property type="match status" value="1"/>
</dbReference>
<dbReference type="Gene3D" id="3.20.20.140">
    <property type="entry name" value="Metal-dependent hydrolases"/>
    <property type="match status" value="1"/>
</dbReference>
<gene>
    <name evidence="3" type="ORF">GLIP_1407</name>
</gene>
<dbReference type="PANTHER" id="PTHR43135:SF3">
    <property type="entry name" value="ALPHA-D-RIBOSE 1-METHYLPHOSPHONATE 5-TRIPHOSPHATE DIPHOSPHATASE"/>
    <property type="match status" value="1"/>
</dbReference>
<dbReference type="Pfam" id="PF01979">
    <property type="entry name" value="Amidohydro_1"/>
    <property type="match status" value="1"/>
</dbReference>
<dbReference type="InterPro" id="IPR051781">
    <property type="entry name" value="Metallo-dep_Hydrolase"/>
</dbReference>
<dbReference type="SUPFAM" id="SSF51556">
    <property type="entry name" value="Metallo-dependent hydrolases"/>
    <property type="match status" value="1"/>
</dbReference>
<dbReference type="GO" id="GO:0016810">
    <property type="term" value="F:hydrolase activity, acting on carbon-nitrogen (but not peptide) bonds"/>
    <property type="evidence" value="ECO:0007669"/>
    <property type="project" value="InterPro"/>
</dbReference>
<dbReference type="Proteomes" id="UP000006334">
    <property type="component" value="Unassembled WGS sequence"/>
</dbReference>
<dbReference type="AlphaFoldDB" id="K6YBM0"/>
<dbReference type="eggNOG" id="COG1228">
    <property type="taxonomic scope" value="Bacteria"/>
</dbReference>
<evidence type="ECO:0000256" key="1">
    <source>
        <dbReference type="SAM" id="SignalP"/>
    </source>
</evidence>